<dbReference type="EMBL" id="JABFAE010000009">
    <property type="protein sequence ID" value="MBA0837189.1"/>
    <property type="molecule type" value="Genomic_DNA"/>
</dbReference>
<dbReference type="SUPFAM" id="SSF64484">
    <property type="entry name" value="beta and beta-prime subunits of DNA dependent RNA-polymerase"/>
    <property type="match status" value="1"/>
</dbReference>
<protein>
    <submittedName>
        <fullName evidence="1">Uncharacterized protein</fullName>
    </submittedName>
</protein>
<proteinExistence type="predicted"/>
<evidence type="ECO:0000313" key="2">
    <source>
        <dbReference type="Proteomes" id="UP000593575"/>
    </source>
</evidence>
<evidence type="ECO:0000313" key="1">
    <source>
        <dbReference type="EMBL" id="MBA0837189.1"/>
    </source>
</evidence>
<keyword evidence="2" id="KW-1185">Reference proteome</keyword>
<reference evidence="1 2" key="1">
    <citation type="journal article" date="2019" name="Genome Biol. Evol.">
        <title>Insights into the evolution of the New World diploid cottons (Gossypium, subgenus Houzingenia) based on genome sequencing.</title>
        <authorList>
            <person name="Grover C.E."/>
            <person name="Arick M.A. 2nd"/>
            <person name="Thrash A."/>
            <person name="Conover J.L."/>
            <person name="Sanders W.S."/>
            <person name="Peterson D.G."/>
            <person name="Frelichowski J.E."/>
            <person name="Scheffler J.A."/>
            <person name="Scheffler B.E."/>
            <person name="Wendel J.F."/>
        </authorList>
    </citation>
    <scope>NUCLEOTIDE SEQUENCE [LARGE SCALE GENOMIC DNA]</scope>
    <source>
        <strain evidence="1">6</strain>
        <tissue evidence="1">Leaf</tissue>
    </source>
</reference>
<dbReference type="Proteomes" id="UP000593575">
    <property type="component" value="Unassembled WGS sequence"/>
</dbReference>
<sequence>MQRQVGLLSHSKKCIVGTGLECQLALDSGVPAIADHGGKIIST</sequence>
<organism evidence="1 2">
    <name type="scientific">Gossypium armourianum</name>
    <dbReference type="NCBI Taxonomy" id="34283"/>
    <lineage>
        <taxon>Eukaryota</taxon>
        <taxon>Viridiplantae</taxon>
        <taxon>Streptophyta</taxon>
        <taxon>Embryophyta</taxon>
        <taxon>Tracheophyta</taxon>
        <taxon>Spermatophyta</taxon>
        <taxon>Magnoliopsida</taxon>
        <taxon>eudicotyledons</taxon>
        <taxon>Gunneridae</taxon>
        <taxon>Pentapetalae</taxon>
        <taxon>rosids</taxon>
        <taxon>malvids</taxon>
        <taxon>Malvales</taxon>
        <taxon>Malvaceae</taxon>
        <taxon>Malvoideae</taxon>
        <taxon>Gossypium</taxon>
    </lineage>
</organism>
<gene>
    <name evidence="1" type="ORF">Goarm_009367</name>
</gene>
<name>A0A7J9JSU3_9ROSI</name>
<feature type="non-terminal residue" evidence="1">
    <location>
        <position position="43"/>
    </location>
</feature>
<comment type="caution">
    <text evidence="1">The sequence shown here is derived from an EMBL/GenBank/DDBJ whole genome shotgun (WGS) entry which is preliminary data.</text>
</comment>
<accession>A0A7J9JSU3</accession>
<dbReference type="AlphaFoldDB" id="A0A7J9JSU3"/>